<dbReference type="Proteomes" id="UP000194761">
    <property type="component" value="Unassembled WGS sequence"/>
</dbReference>
<evidence type="ECO:0000256" key="2">
    <source>
        <dbReference type="SAM" id="SignalP"/>
    </source>
</evidence>
<dbReference type="RefSeq" id="WP_086576666.1">
    <property type="nucleotide sequence ID" value="NZ_NGFP01000161.1"/>
</dbReference>
<organism evidence="3 4">
    <name type="scientific">Streptosporangium minutum</name>
    <dbReference type="NCBI Taxonomy" id="569862"/>
    <lineage>
        <taxon>Bacteria</taxon>
        <taxon>Bacillati</taxon>
        <taxon>Actinomycetota</taxon>
        <taxon>Actinomycetes</taxon>
        <taxon>Streptosporangiales</taxon>
        <taxon>Streptosporangiaceae</taxon>
        <taxon>Streptosporangium</taxon>
    </lineage>
</organism>
<feature type="compositionally biased region" description="Basic and acidic residues" evidence="1">
    <location>
        <begin position="155"/>
        <end position="164"/>
    </location>
</feature>
<evidence type="ECO:0000313" key="3">
    <source>
        <dbReference type="EMBL" id="OUC92786.1"/>
    </source>
</evidence>
<keyword evidence="4" id="KW-1185">Reference proteome</keyword>
<reference evidence="3 4" key="1">
    <citation type="submission" date="2017-05" db="EMBL/GenBank/DDBJ databases">
        <title>Biotechnological potential of actinobacteria isolated from South African environments.</title>
        <authorList>
            <person name="Le Roes-Hill M."/>
            <person name="Prins A."/>
            <person name="Durrell K.A."/>
        </authorList>
    </citation>
    <scope>NUCLEOTIDE SEQUENCE [LARGE SCALE GENOMIC DNA]</scope>
    <source>
        <strain evidence="3">M26</strain>
    </source>
</reference>
<evidence type="ECO:0000313" key="4">
    <source>
        <dbReference type="Proteomes" id="UP000194761"/>
    </source>
</evidence>
<name>A0A243RDJ1_9ACTN</name>
<gene>
    <name evidence="3" type="ORF">CA984_28800</name>
</gene>
<protein>
    <recommendedName>
        <fullName evidence="5">Secreted protein</fullName>
    </recommendedName>
</protein>
<feature type="compositionally biased region" description="Gly residues" evidence="1">
    <location>
        <begin position="40"/>
        <end position="52"/>
    </location>
</feature>
<feature type="region of interest" description="Disordered" evidence="1">
    <location>
        <begin position="155"/>
        <end position="192"/>
    </location>
</feature>
<proteinExistence type="predicted"/>
<dbReference type="AlphaFoldDB" id="A0A243RDJ1"/>
<evidence type="ECO:0000256" key="1">
    <source>
        <dbReference type="SAM" id="MobiDB-lite"/>
    </source>
</evidence>
<sequence length="192" mass="19623">MRPRTRDTLAVLLLALTLPLAGCGSGGGDGGDTVASAGGAKTGNGAKTGDGTGAAKTMSPGEMGMKFAQCMRENGVDMEDPKPGEGFKLTLKKGAESEKAMEACREYSPMENGPKQADPEAEEKGRKFAACMRENGVEEFADPPAGQRGIRIDKEVAEDPDFPKAQKQCEGVFRGGPGGPGSTGGPGGGADQ</sequence>
<feature type="region of interest" description="Disordered" evidence="1">
    <location>
        <begin position="39"/>
        <end position="60"/>
    </location>
</feature>
<evidence type="ECO:0008006" key="5">
    <source>
        <dbReference type="Google" id="ProtNLM"/>
    </source>
</evidence>
<comment type="caution">
    <text evidence="3">The sequence shown here is derived from an EMBL/GenBank/DDBJ whole genome shotgun (WGS) entry which is preliminary data.</text>
</comment>
<feature type="chain" id="PRO_5039120815" description="Secreted protein" evidence="2">
    <location>
        <begin position="24"/>
        <end position="192"/>
    </location>
</feature>
<accession>A0A243RDJ1</accession>
<dbReference type="EMBL" id="NGFP01000161">
    <property type="protein sequence ID" value="OUC92786.1"/>
    <property type="molecule type" value="Genomic_DNA"/>
</dbReference>
<feature type="compositionally biased region" description="Gly residues" evidence="1">
    <location>
        <begin position="173"/>
        <end position="192"/>
    </location>
</feature>
<feature type="region of interest" description="Disordered" evidence="1">
    <location>
        <begin position="100"/>
        <end position="125"/>
    </location>
</feature>
<keyword evidence="2" id="KW-0732">Signal</keyword>
<feature type="signal peptide" evidence="2">
    <location>
        <begin position="1"/>
        <end position="23"/>
    </location>
</feature>